<dbReference type="SMART" id="SM00421">
    <property type="entry name" value="HTH_LUXR"/>
    <property type="match status" value="1"/>
</dbReference>
<name>A0ABP6SE03_9ACTN</name>
<evidence type="ECO:0000313" key="2">
    <source>
        <dbReference type="EMBL" id="GAA3374208.1"/>
    </source>
</evidence>
<dbReference type="InterPro" id="IPR016032">
    <property type="entry name" value="Sig_transdc_resp-reg_C-effctor"/>
</dbReference>
<dbReference type="Gene3D" id="1.10.10.10">
    <property type="entry name" value="Winged helix-like DNA-binding domain superfamily/Winged helix DNA-binding domain"/>
    <property type="match status" value="1"/>
</dbReference>
<evidence type="ECO:0000259" key="1">
    <source>
        <dbReference type="SMART" id="SM00421"/>
    </source>
</evidence>
<feature type="domain" description="HTH luxR-type" evidence="1">
    <location>
        <begin position="1"/>
        <end position="51"/>
    </location>
</feature>
<dbReference type="InterPro" id="IPR036388">
    <property type="entry name" value="WH-like_DNA-bd_sf"/>
</dbReference>
<dbReference type="RefSeq" id="WP_345038960.1">
    <property type="nucleotide sequence ID" value="NZ_BAAAYL010000001.1"/>
</dbReference>
<dbReference type="EMBL" id="BAAAYL010000001">
    <property type="protein sequence ID" value="GAA3374208.1"/>
    <property type="molecule type" value="Genomic_DNA"/>
</dbReference>
<evidence type="ECO:0000313" key="3">
    <source>
        <dbReference type="Proteomes" id="UP001499990"/>
    </source>
</evidence>
<comment type="caution">
    <text evidence="2">The sequence shown here is derived from an EMBL/GenBank/DDBJ whole genome shotgun (WGS) entry which is preliminary data.</text>
</comment>
<dbReference type="Pfam" id="PF00196">
    <property type="entry name" value="GerE"/>
    <property type="match status" value="1"/>
</dbReference>
<protein>
    <recommendedName>
        <fullName evidence="1">HTH luxR-type domain-containing protein</fullName>
    </recommendedName>
</protein>
<gene>
    <name evidence="2" type="ORF">GCM10020367_37190</name>
</gene>
<dbReference type="SUPFAM" id="SSF46894">
    <property type="entry name" value="C-terminal effector domain of the bipartite response regulators"/>
    <property type="match status" value="1"/>
</dbReference>
<dbReference type="Proteomes" id="UP001499990">
    <property type="component" value="Unassembled WGS sequence"/>
</dbReference>
<organism evidence="2 3">
    <name type="scientific">Streptomyces sannanensis</name>
    <dbReference type="NCBI Taxonomy" id="285536"/>
    <lineage>
        <taxon>Bacteria</taxon>
        <taxon>Bacillati</taxon>
        <taxon>Actinomycetota</taxon>
        <taxon>Actinomycetes</taxon>
        <taxon>Kitasatosporales</taxon>
        <taxon>Streptomycetaceae</taxon>
        <taxon>Streptomyces</taxon>
    </lineage>
</organism>
<reference evidence="3" key="1">
    <citation type="journal article" date="2019" name="Int. J. Syst. Evol. Microbiol.">
        <title>The Global Catalogue of Microorganisms (GCM) 10K type strain sequencing project: providing services to taxonomists for standard genome sequencing and annotation.</title>
        <authorList>
            <consortium name="The Broad Institute Genomics Platform"/>
            <consortium name="The Broad Institute Genome Sequencing Center for Infectious Disease"/>
            <person name="Wu L."/>
            <person name="Ma J."/>
        </authorList>
    </citation>
    <scope>NUCLEOTIDE SEQUENCE [LARGE SCALE GENOMIC DNA]</scope>
    <source>
        <strain evidence="3">JCM 9651</strain>
    </source>
</reference>
<proteinExistence type="predicted"/>
<accession>A0ABP6SE03</accession>
<keyword evidence="3" id="KW-1185">Reference proteome</keyword>
<dbReference type="InterPro" id="IPR000792">
    <property type="entry name" value="Tscrpt_reg_LuxR_C"/>
</dbReference>
<sequence>MLTEALLVVQGASSQEAAAKLYLGVKTVEARLTRIHQKLDVRSRARLATACTGLLGGRPGALPAAAYR</sequence>